<accession>A0AAD9FZB5</accession>
<dbReference type="Proteomes" id="UP001259832">
    <property type="component" value="Unassembled WGS sequence"/>
</dbReference>
<feature type="region of interest" description="Disordered" evidence="1">
    <location>
        <begin position="1"/>
        <end position="41"/>
    </location>
</feature>
<organism evidence="2 3">
    <name type="scientific">Phytophthora citrophthora</name>
    <dbReference type="NCBI Taxonomy" id="4793"/>
    <lineage>
        <taxon>Eukaryota</taxon>
        <taxon>Sar</taxon>
        <taxon>Stramenopiles</taxon>
        <taxon>Oomycota</taxon>
        <taxon>Peronosporomycetes</taxon>
        <taxon>Peronosporales</taxon>
        <taxon>Peronosporaceae</taxon>
        <taxon>Phytophthora</taxon>
    </lineage>
</organism>
<dbReference type="EMBL" id="JASMQC010000052">
    <property type="protein sequence ID" value="KAK1929069.1"/>
    <property type="molecule type" value="Genomic_DNA"/>
</dbReference>
<evidence type="ECO:0000313" key="3">
    <source>
        <dbReference type="Proteomes" id="UP001259832"/>
    </source>
</evidence>
<name>A0AAD9FZB5_9STRA</name>
<proteinExistence type="predicted"/>
<comment type="caution">
    <text evidence="2">The sequence shown here is derived from an EMBL/GenBank/DDBJ whole genome shotgun (WGS) entry which is preliminary data.</text>
</comment>
<gene>
    <name evidence="2" type="ORF">P3T76_015362</name>
</gene>
<protein>
    <submittedName>
        <fullName evidence="2">Uncharacterized protein</fullName>
    </submittedName>
</protein>
<evidence type="ECO:0000313" key="2">
    <source>
        <dbReference type="EMBL" id="KAK1929069.1"/>
    </source>
</evidence>
<reference evidence="2" key="1">
    <citation type="submission" date="2023-08" db="EMBL/GenBank/DDBJ databases">
        <title>Reference Genome Resource for the Citrus Pathogen Phytophthora citrophthora.</title>
        <authorList>
            <person name="Moller H."/>
            <person name="Coetzee B."/>
            <person name="Rose L.J."/>
            <person name="Van Niekerk J.M."/>
        </authorList>
    </citation>
    <scope>NUCLEOTIDE SEQUENCE</scope>
    <source>
        <strain evidence="2">STE-U-9442</strain>
    </source>
</reference>
<keyword evidence="3" id="KW-1185">Reference proteome</keyword>
<feature type="compositionally biased region" description="Polar residues" evidence="1">
    <location>
        <begin position="1"/>
        <end position="20"/>
    </location>
</feature>
<dbReference type="AlphaFoldDB" id="A0AAD9FZB5"/>
<evidence type="ECO:0000256" key="1">
    <source>
        <dbReference type="SAM" id="MobiDB-lite"/>
    </source>
</evidence>
<feature type="compositionally biased region" description="Polar residues" evidence="1">
    <location>
        <begin position="28"/>
        <end position="38"/>
    </location>
</feature>
<sequence length="304" mass="34387">MQVASSRQQKAGVSAGLSSHSFRRGSGQHANANSSLSPQRIFDRGKTRHLPVFLTQRTKTKRCQRCLATGNASTPQRLQDFVAFLRFLFASSLKLCDSNLTMNPQGGRASGCLVDTSHTSTRGIPRSRIWQCLFSLQVTMYELLAWSVELTQQGLISHQNAVIAHLIEANKTQTDRIAELEKRMDSGGTGRDSAHEDHQMAVIADSQALLSKGRFARHQRLRQQICFERYTKTPRLWEVYDDRQYKSQSKPIVTFMKLLLPHGLPLTQYADRMMQAGNTAQHERFSSCSQHQAQARVWSLERTP</sequence>